<name>A0A835XGJ4_9CHLO</name>
<comment type="caution">
    <text evidence="1">The sequence shown here is derived from an EMBL/GenBank/DDBJ whole genome shotgun (WGS) entry which is preliminary data.</text>
</comment>
<protein>
    <submittedName>
        <fullName evidence="1">Uncharacterized protein</fullName>
    </submittedName>
</protein>
<organism evidence="1 2">
    <name type="scientific">Edaphochlamys debaryana</name>
    <dbReference type="NCBI Taxonomy" id="47281"/>
    <lineage>
        <taxon>Eukaryota</taxon>
        <taxon>Viridiplantae</taxon>
        <taxon>Chlorophyta</taxon>
        <taxon>core chlorophytes</taxon>
        <taxon>Chlorophyceae</taxon>
        <taxon>CS clade</taxon>
        <taxon>Chlamydomonadales</taxon>
        <taxon>Chlamydomonadales incertae sedis</taxon>
        <taxon>Edaphochlamys</taxon>
    </lineage>
</organism>
<reference evidence="1" key="1">
    <citation type="journal article" date="2020" name="bioRxiv">
        <title>Comparative genomics of Chlamydomonas.</title>
        <authorList>
            <person name="Craig R.J."/>
            <person name="Hasan A.R."/>
            <person name="Ness R.W."/>
            <person name="Keightley P.D."/>
        </authorList>
    </citation>
    <scope>NUCLEOTIDE SEQUENCE</scope>
    <source>
        <strain evidence="1">CCAP 11/70</strain>
    </source>
</reference>
<evidence type="ECO:0000313" key="1">
    <source>
        <dbReference type="EMBL" id="KAG2484217.1"/>
    </source>
</evidence>
<keyword evidence="2" id="KW-1185">Reference proteome</keyword>
<dbReference type="EMBL" id="JAEHOE010000154">
    <property type="protein sequence ID" value="KAG2484217.1"/>
    <property type="molecule type" value="Genomic_DNA"/>
</dbReference>
<proteinExistence type="predicted"/>
<dbReference type="AlphaFoldDB" id="A0A835XGJ4"/>
<gene>
    <name evidence="1" type="ORF">HYH03_016952</name>
</gene>
<dbReference type="Proteomes" id="UP000612055">
    <property type="component" value="Unassembled WGS sequence"/>
</dbReference>
<sequence length="286" mass="28578">MEGALPAGRVMRQLYDMVVEALVGVWPERRLDLDALPAEAPPEVAAALEGGLLRSLFYMGGVLVGTPDSFHYPLITELLAACDKADAGPGPGPSSGPGPAGGGLALVLVPLLAYGERAEAAHVLNMLGHMGGLIGPRDAAAGALDAVVVKRAATEFLRAADGALRRCRRLAEALITAQRSGSTDAPQAAPPAAPAVAAASSSPVSTSPASASAAVAAASLFASAAAGVPLPDPLGRLVDCVAIASGLWGLPLPLEPAAGERAVHERGVAAARAVGGSSEMKPGRHR</sequence>
<evidence type="ECO:0000313" key="2">
    <source>
        <dbReference type="Proteomes" id="UP000612055"/>
    </source>
</evidence>
<accession>A0A835XGJ4</accession>